<evidence type="ECO:0000313" key="3">
    <source>
        <dbReference type="Proteomes" id="UP000001302"/>
    </source>
</evidence>
<dbReference type="KEGG" id="pbr:PB2503_04927"/>
<reference evidence="3" key="1">
    <citation type="submission" date="2010-08" db="EMBL/GenBank/DDBJ databases">
        <title>Genome sequence of Parvularcula bermudensis HTCC2503.</title>
        <authorList>
            <person name="Kang D.-M."/>
            <person name="Oh H.-M."/>
            <person name="Cho J.-C."/>
        </authorList>
    </citation>
    <scope>NUCLEOTIDE SEQUENCE [LARGE SCALE GENOMIC DNA]</scope>
    <source>
        <strain evidence="3">ATCC BAA-594 / HTCC2503 / KCTC 12087</strain>
    </source>
</reference>
<feature type="transmembrane region" description="Helical" evidence="1">
    <location>
        <begin position="69"/>
        <end position="89"/>
    </location>
</feature>
<keyword evidence="3" id="KW-1185">Reference proteome</keyword>
<dbReference type="Proteomes" id="UP000001302">
    <property type="component" value="Chromosome"/>
</dbReference>
<dbReference type="HOGENOM" id="CLU_2261029_0_0_5"/>
<feature type="transmembrane region" description="Helical" evidence="1">
    <location>
        <begin position="35"/>
        <end position="57"/>
    </location>
</feature>
<keyword evidence="1" id="KW-0472">Membrane</keyword>
<accession>E0TFP5</accession>
<keyword evidence="1" id="KW-1133">Transmembrane helix</keyword>
<reference evidence="2 3" key="2">
    <citation type="journal article" date="2011" name="J. Bacteriol.">
        <title>Complete genome sequence of strain HTCC2503T of Parvularcula bermudensis, the type species of the order "Parvularculales" in the class Alphaproteobacteria.</title>
        <authorList>
            <person name="Oh H.M."/>
            <person name="Kang I."/>
            <person name="Vergin K.L."/>
            <person name="Kang D."/>
            <person name="Rhee K.H."/>
            <person name="Giovannoni S.J."/>
            <person name="Cho J.C."/>
        </authorList>
    </citation>
    <scope>NUCLEOTIDE SEQUENCE [LARGE SCALE GENOMIC DNA]</scope>
    <source>
        <strain evidence="3">ATCC BAA-594 / HTCC2503 / KCTC 12087</strain>
    </source>
</reference>
<dbReference type="AlphaFoldDB" id="E0TFP5"/>
<gene>
    <name evidence="2" type="ordered locus">PB2503_04927</name>
</gene>
<name>E0TFP5_PARBH</name>
<proteinExistence type="predicted"/>
<evidence type="ECO:0000256" key="1">
    <source>
        <dbReference type="SAM" id="Phobius"/>
    </source>
</evidence>
<dbReference type="EMBL" id="CP002156">
    <property type="protein sequence ID" value="ADM09060.1"/>
    <property type="molecule type" value="Genomic_DNA"/>
</dbReference>
<sequence>MFIFRILLFIVAYVVVLAEVAVGSAATTLTDGAVWIVPGALVLALLLAISTFLLANLDLPTESRHYPNAIEWAVLVASGFFIAGTAFYFPNYIAVWLGASVGG</sequence>
<keyword evidence="1" id="KW-0812">Transmembrane</keyword>
<dbReference type="RefSeq" id="WP_013300034.1">
    <property type="nucleotide sequence ID" value="NC_014414.1"/>
</dbReference>
<evidence type="ECO:0000313" key="2">
    <source>
        <dbReference type="EMBL" id="ADM09060.1"/>
    </source>
</evidence>
<protein>
    <submittedName>
        <fullName evidence="2">Uncharacterized protein</fullName>
    </submittedName>
</protein>
<organism evidence="2 3">
    <name type="scientific">Parvularcula bermudensis (strain ATCC BAA-594 / HTCC2503 / KCTC 12087)</name>
    <dbReference type="NCBI Taxonomy" id="314260"/>
    <lineage>
        <taxon>Bacteria</taxon>
        <taxon>Pseudomonadati</taxon>
        <taxon>Pseudomonadota</taxon>
        <taxon>Alphaproteobacteria</taxon>
        <taxon>Parvularculales</taxon>
        <taxon>Parvularculaceae</taxon>
        <taxon>Parvularcula</taxon>
    </lineage>
</organism>